<dbReference type="RefSeq" id="WP_025436907.1">
    <property type="nucleotide sequence ID" value="NZ_CP007453.1"/>
</dbReference>
<evidence type="ECO:0000313" key="7">
    <source>
        <dbReference type="EMBL" id="AHM58060.1"/>
    </source>
</evidence>
<feature type="transmembrane region" description="Helical" evidence="6">
    <location>
        <begin position="92"/>
        <end position="114"/>
    </location>
</feature>
<keyword evidence="7" id="KW-0614">Plasmid</keyword>
<keyword evidence="5 6" id="KW-0472">Membrane</keyword>
<dbReference type="InterPro" id="IPR037185">
    <property type="entry name" value="EmrE-like"/>
</dbReference>
<geneLocation type="plasmid" evidence="7 8">
    <name>EAL2_808p</name>
</geneLocation>
<feature type="transmembrane region" description="Helical" evidence="6">
    <location>
        <begin position="63"/>
        <end position="86"/>
    </location>
</feature>
<evidence type="ECO:0000256" key="3">
    <source>
        <dbReference type="ARBA" id="ARBA00022692"/>
    </source>
</evidence>
<protein>
    <submittedName>
        <fullName evidence="7">Uncharacterized protein</fullName>
    </submittedName>
</protein>
<comment type="subcellular location">
    <subcellularLocation>
        <location evidence="1">Membrane</location>
        <topology evidence="1">Multi-pass membrane protein</topology>
    </subcellularLocation>
</comment>
<feature type="transmembrane region" description="Helical" evidence="6">
    <location>
        <begin position="29"/>
        <end position="51"/>
    </location>
</feature>
<dbReference type="eggNOG" id="ENOG5032RY6">
    <property type="taxonomic scope" value="Bacteria"/>
</dbReference>
<dbReference type="Proteomes" id="UP000019591">
    <property type="component" value="Plasmid EAL2_808p"/>
</dbReference>
<accession>W8TB19</accession>
<dbReference type="HOGENOM" id="CLU_128193_0_0_9"/>
<dbReference type="GO" id="GO:0016020">
    <property type="term" value="C:membrane"/>
    <property type="evidence" value="ECO:0007669"/>
    <property type="project" value="UniProtKB-SubCell"/>
</dbReference>
<dbReference type="PATRIC" id="fig|1286171.3.peg.2741"/>
<dbReference type="KEGG" id="eac:EAL2_808p05570"/>
<keyword evidence="3 6" id="KW-0812">Transmembrane</keyword>
<gene>
    <name evidence="7" type="ORF">EAL2_808p05570</name>
</gene>
<dbReference type="OrthoDB" id="2294582at2"/>
<evidence type="ECO:0000256" key="6">
    <source>
        <dbReference type="SAM" id="Phobius"/>
    </source>
</evidence>
<keyword evidence="2" id="KW-0813">Transport</keyword>
<dbReference type="EMBL" id="CP007453">
    <property type="protein sequence ID" value="AHM58060.1"/>
    <property type="molecule type" value="Genomic_DNA"/>
</dbReference>
<dbReference type="SUPFAM" id="SSF103481">
    <property type="entry name" value="Multidrug resistance efflux transporter EmrE"/>
    <property type="match status" value="1"/>
</dbReference>
<sequence length="141" mass="15030">MHIVSVLIVICSLVMYHIAQKNILAGANPFFVLMSIYAIALAVSSALFFAVPRSEGIAGAASHTNWAVLLLGLSIVGLEIGYLLAYRYGWNVSTAALLSNTSAAMLLIPIGLIFFKETHSLVNYAGIALCIAGIVMMNLDK</sequence>
<evidence type="ECO:0000256" key="4">
    <source>
        <dbReference type="ARBA" id="ARBA00022989"/>
    </source>
</evidence>
<evidence type="ECO:0000256" key="5">
    <source>
        <dbReference type="ARBA" id="ARBA00023136"/>
    </source>
</evidence>
<keyword evidence="4 6" id="KW-1133">Transmembrane helix</keyword>
<evidence type="ECO:0000256" key="1">
    <source>
        <dbReference type="ARBA" id="ARBA00004141"/>
    </source>
</evidence>
<name>W8TB19_PEPAC</name>
<evidence type="ECO:0000313" key="8">
    <source>
        <dbReference type="Proteomes" id="UP000019591"/>
    </source>
</evidence>
<dbReference type="InterPro" id="IPR009262">
    <property type="entry name" value="SLC35_F1/F2/F6"/>
</dbReference>
<evidence type="ECO:0000256" key="2">
    <source>
        <dbReference type="ARBA" id="ARBA00022448"/>
    </source>
</evidence>
<dbReference type="GO" id="GO:0022857">
    <property type="term" value="F:transmembrane transporter activity"/>
    <property type="evidence" value="ECO:0007669"/>
    <property type="project" value="InterPro"/>
</dbReference>
<organism evidence="7 8">
    <name type="scientific">Peptoclostridium acidaminophilum DSM 3953</name>
    <dbReference type="NCBI Taxonomy" id="1286171"/>
    <lineage>
        <taxon>Bacteria</taxon>
        <taxon>Bacillati</taxon>
        <taxon>Bacillota</taxon>
        <taxon>Clostridia</taxon>
        <taxon>Peptostreptococcales</taxon>
        <taxon>Peptoclostridiaceae</taxon>
        <taxon>Peptoclostridium</taxon>
    </lineage>
</organism>
<reference evidence="7 8" key="1">
    <citation type="journal article" date="2014" name="Genome Announc.">
        <title>Complete Genome Sequence of Amino Acid-Utilizing Eubacterium acidaminophilum al-2 (DSM 3953).</title>
        <authorList>
            <person name="Poehlein A."/>
            <person name="Andreesen J.R."/>
            <person name="Daniel R."/>
        </authorList>
    </citation>
    <scope>NUCLEOTIDE SEQUENCE [LARGE SCALE GENOMIC DNA]</scope>
    <source>
        <strain evidence="7 8">DSM 3953</strain>
        <plasmid evidence="8">Plasmid EAL2_808p</plasmid>
    </source>
</reference>
<dbReference type="Gene3D" id="1.10.3730.20">
    <property type="match status" value="1"/>
</dbReference>
<proteinExistence type="predicted"/>
<keyword evidence="8" id="KW-1185">Reference proteome</keyword>
<dbReference type="Pfam" id="PF06027">
    <property type="entry name" value="SLC35F"/>
    <property type="match status" value="1"/>
</dbReference>
<dbReference type="AlphaFoldDB" id="W8TB19"/>
<feature type="transmembrane region" description="Helical" evidence="6">
    <location>
        <begin position="121"/>
        <end position="139"/>
    </location>
</feature>